<sequence length="426" mass="47623">ASLELRNRNIPVSAAHSDSATSSTMLTTATQTSGTQPAWTVTSRQRDPGIFTGVGDDDVSDWIDSFERASRHNRWDDHHKLSNVIFYLTSVAQTWFINHELEMDTWTTFKARMLDVFGKPTTRKHVAERKLALRVQQKGETCTSYIEDVLALINLANKDMPESEKLQHLLKGIDEEAFRVLLVIKPNTVAQFSAECLRLQEATTRRISSSSLDPNNNSTPTIAALTPNTGESLRNLIREIVREEIASLTAATKTGCNTPSSLTEIIKAEVVAAMQPLPPPTPTYAEIAARPPIHPSWQNQGQPTFVASPPPVIPQYRHPATAPFINTRPVCYYCGIPGHVQRNCRRRRQEQVPSDYYNSSQWAPRRSLHPRSELRSNSPEPQGRPQRHTSPSNHLNHHRSPSPRGRSPSPMISSSNGDARRTGGNW</sequence>
<dbReference type="Gene3D" id="4.10.60.10">
    <property type="entry name" value="Zinc finger, CCHC-type"/>
    <property type="match status" value="1"/>
</dbReference>
<dbReference type="InterPro" id="IPR005162">
    <property type="entry name" value="Retrotrans_gag_dom"/>
</dbReference>
<dbReference type="GO" id="GO:0008270">
    <property type="term" value="F:zinc ion binding"/>
    <property type="evidence" value="ECO:0007669"/>
    <property type="project" value="UniProtKB-KW"/>
</dbReference>
<dbReference type="PROSITE" id="PS50158">
    <property type="entry name" value="ZF_CCHC"/>
    <property type="match status" value="1"/>
</dbReference>
<feature type="compositionally biased region" description="Low complexity" evidence="2">
    <location>
        <begin position="402"/>
        <end position="415"/>
    </location>
</feature>
<evidence type="ECO:0000259" key="3">
    <source>
        <dbReference type="PROSITE" id="PS50158"/>
    </source>
</evidence>
<dbReference type="SMART" id="SM00343">
    <property type="entry name" value="ZnF_C2HC"/>
    <property type="match status" value="1"/>
</dbReference>
<proteinExistence type="evidence at transcript level"/>
<dbReference type="InterPro" id="IPR036875">
    <property type="entry name" value="Znf_CCHC_sf"/>
</dbReference>
<feature type="region of interest" description="Disordered" evidence="2">
    <location>
        <begin position="13"/>
        <end position="36"/>
    </location>
</feature>
<feature type="region of interest" description="Disordered" evidence="2">
    <location>
        <begin position="351"/>
        <end position="426"/>
    </location>
</feature>
<dbReference type="PANTHER" id="PTHR33194:SF4">
    <property type="entry name" value="CCHC-TYPE DOMAIN-CONTAINING PROTEIN"/>
    <property type="match status" value="1"/>
</dbReference>
<feature type="domain" description="CCHC-type" evidence="3">
    <location>
        <begin position="331"/>
        <end position="346"/>
    </location>
</feature>
<dbReference type="EMBL" id="GEFM01000221">
    <property type="protein sequence ID" value="JAP75575.1"/>
    <property type="molecule type" value="mRNA"/>
</dbReference>
<dbReference type="Pfam" id="PF00098">
    <property type="entry name" value="zf-CCHC"/>
    <property type="match status" value="1"/>
</dbReference>
<dbReference type="Pfam" id="PF03732">
    <property type="entry name" value="Retrotrans_gag"/>
    <property type="match status" value="1"/>
</dbReference>
<keyword evidence="1" id="KW-0479">Metal-binding</keyword>
<dbReference type="SUPFAM" id="SSF57756">
    <property type="entry name" value="Retrovirus zinc finger-like domains"/>
    <property type="match status" value="1"/>
</dbReference>
<dbReference type="AlphaFoldDB" id="A0A131YAP4"/>
<reference evidence="4" key="1">
    <citation type="submission" date="2016-02" db="EMBL/GenBank/DDBJ databases">
        <title>RNAseq analyses of the midgut from blood- or serum-fed Ixodes ricinus ticks.</title>
        <authorList>
            <person name="Perner J."/>
            <person name="Provaznik J."/>
            <person name="Schrenkova J."/>
            <person name="Urbanova V."/>
            <person name="Ribeiro J.M."/>
            <person name="Kopacek P."/>
        </authorList>
    </citation>
    <scope>NUCLEOTIDE SEQUENCE</scope>
    <source>
        <tissue evidence="4">Gut</tissue>
    </source>
</reference>
<accession>A0A131YAP4</accession>
<keyword evidence="1" id="KW-0862">Zinc</keyword>
<evidence type="ECO:0000256" key="2">
    <source>
        <dbReference type="SAM" id="MobiDB-lite"/>
    </source>
</evidence>
<feature type="non-terminal residue" evidence="4">
    <location>
        <position position="1"/>
    </location>
</feature>
<dbReference type="PANTHER" id="PTHR33194">
    <property type="entry name" value="ZINC KNUCKLE DOMAINCONTAINING PROTEIN"/>
    <property type="match status" value="1"/>
</dbReference>
<keyword evidence="1" id="KW-0863">Zinc-finger</keyword>
<protein>
    <recommendedName>
        <fullName evidence="3">CCHC-type domain-containing protein</fullName>
    </recommendedName>
</protein>
<feature type="compositionally biased region" description="Low complexity" evidence="2">
    <location>
        <begin position="13"/>
        <end position="35"/>
    </location>
</feature>
<evidence type="ECO:0000256" key="1">
    <source>
        <dbReference type="PROSITE-ProRule" id="PRU00047"/>
    </source>
</evidence>
<dbReference type="InterPro" id="IPR001878">
    <property type="entry name" value="Znf_CCHC"/>
</dbReference>
<organism evidence="4">
    <name type="scientific">Ixodes ricinus</name>
    <name type="common">Common tick</name>
    <name type="synonym">Acarus ricinus</name>
    <dbReference type="NCBI Taxonomy" id="34613"/>
    <lineage>
        <taxon>Eukaryota</taxon>
        <taxon>Metazoa</taxon>
        <taxon>Ecdysozoa</taxon>
        <taxon>Arthropoda</taxon>
        <taxon>Chelicerata</taxon>
        <taxon>Arachnida</taxon>
        <taxon>Acari</taxon>
        <taxon>Parasitiformes</taxon>
        <taxon>Ixodida</taxon>
        <taxon>Ixodoidea</taxon>
        <taxon>Ixodidae</taxon>
        <taxon>Ixodinae</taxon>
        <taxon>Ixodes</taxon>
    </lineage>
</organism>
<evidence type="ECO:0000313" key="4">
    <source>
        <dbReference type="EMBL" id="JAP75575.1"/>
    </source>
</evidence>
<name>A0A131YAP4_IXORI</name>
<dbReference type="GO" id="GO:0003676">
    <property type="term" value="F:nucleic acid binding"/>
    <property type="evidence" value="ECO:0007669"/>
    <property type="project" value="InterPro"/>
</dbReference>